<evidence type="ECO:0000256" key="4">
    <source>
        <dbReference type="ARBA" id="ARBA00023163"/>
    </source>
</evidence>
<dbReference type="RefSeq" id="WP_034744013.1">
    <property type="nucleotide sequence ID" value="NZ_AWFG01000078.1"/>
</dbReference>
<sequence length="227" mass="25254">MQDRKRNPGFQRAETLRHSSLATVAAGPARVSVPDRAQSRHAAGDDHRVSPTPTHLTHFYQSHHPELLRFSRSRIGNAEDAEDLVQEAFISATRAYSDKPVEELRPLLFTILRNLTRDYLKSGYARSRRMDAEISEMGDRLACHRTATPEQQVMDAQLLAIAQAAIDTLKPRQREALMLHRLEGLTHDQVARRLAVSPRTVRSDIAEALAAIAKSLSQAGAPASRQG</sequence>
<dbReference type="Gene3D" id="1.10.10.10">
    <property type="entry name" value="Winged helix-like DNA-binding domain superfamily/Winged helix DNA-binding domain"/>
    <property type="match status" value="1"/>
</dbReference>
<evidence type="ECO:0000259" key="7">
    <source>
        <dbReference type="Pfam" id="PF08281"/>
    </source>
</evidence>
<feature type="domain" description="RNA polymerase sigma factor 70 region 4 type 2" evidence="7">
    <location>
        <begin position="162"/>
        <end position="211"/>
    </location>
</feature>
<keyword evidence="2" id="KW-0805">Transcription regulation</keyword>
<dbReference type="InterPro" id="IPR013249">
    <property type="entry name" value="RNA_pol_sigma70_r4_t2"/>
</dbReference>
<dbReference type="eggNOG" id="COG1595">
    <property type="taxonomic scope" value="Bacteria"/>
</dbReference>
<dbReference type="InterPro" id="IPR007627">
    <property type="entry name" value="RNA_pol_sigma70_r2"/>
</dbReference>
<evidence type="ECO:0000313" key="9">
    <source>
        <dbReference type="Proteomes" id="UP000027190"/>
    </source>
</evidence>
<dbReference type="AlphaFoldDB" id="A0A062U1R8"/>
<dbReference type="GO" id="GO:0003677">
    <property type="term" value="F:DNA binding"/>
    <property type="evidence" value="ECO:0007669"/>
    <property type="project" value="InterPro"/>
</dbReference>
<protein>
    <recommendedName>
        <fullName evidence="10">HTH luxR-type domain-containing protein</fullName>
    </recommendedName>
</protein>
<dbReference type="GO" id="GO:0006352">
    <property type="term" value="P:DNA-templated transcription initiation"/>
    <property type="evidence" value="ECO:0007669"/>
    <property type="project" value="InterPro"/>
</dbReference>
<dbReference type="EMBL" id="AWFG01000078">
    <property type="protein sequence ID" value="KCZ54271.1"/>
    <property type="molecule type" value="Genomic_DNA"/>
</dbReference>
<dbReference type="PANTHER" id="PTHR43133">
    <property type="entry name" value="RNA POLYMERASE ECF-TYPE SIGMA FACTO"/>
    <property type="match status" value="1"/>
</dbReference>
<dbReference type="SUPFAM" id="SSF88946">
    <property type="entry name" value="Sigma2 domain of RNA polymerase sigma factors"/>
    <property type="match status" value="1"/>
</dbReference>
<keyword evidence="9" id="KW-1185">Reference proteome</keyword>
<keyword evidence="3" id="KW-0731">Sigma factor</keyword>
<evidence type="ECO:0000256" key="5">
    <source>
        <dbReference type="SAM" id="MobiDB-lite"/>
    </source>
</evidence>
<dbReference type="STRING" id="1280947.HY30_19135"/>
<name>A0A062U1R8_9PROT</name>
<dbReference type="Gene3D" id="1.10.1740.10">
    <property type="match status" value="1"/>
</dbReference>
<comment type="similarity">
    <text evidence="1">Belongs to the sigma-70 factor family. ECF subfamily.</text>
</comment>
<accession>A0A062U1R8</accession>
<dbReference type="PATRIC" id="fig|1280947.3.peg.3461"/>
<dbReference type="GO" id="GO:0016987">
    <property type="term" value="F:sigma factor activity"/>
    <property type="evidence" value="ECO:0007669"/>
    <property type="project" value="UniProtKB-KW"/>
</dbReference>
<evidence type="ECO:0000256" key="3">
    <source>
        <dbReference type="ARBA" id="ARBA00023082"/>
    </source>
</evidence>
<dbReference type="NCBIfam" id="TIGR02937">
    <property type="entry name" value="sigma70-ECF"/>
    <property type="match status" value="1"/>
</dbReference>
<feature type="domain" description="RNA polymerase sigma-70 region 2" evidence="6">
    <location>
        <begin position="59"/>
        <end position="122"/>
    </location>
</feature>
<dbReference type="Pfam" id="PF08281">
    <property type="entry name" value="Sigma70_r4_2"/>
    <property type="match status" value="1"/>
</dbReference>
<feature type="region of interest" description="Disordered" evidence="5">
    <location>
        <begin position="24"/>
        <end position="54"/>
    </location>
</feature>
<evidence type="ECO:0008006" key="10">
    <source>
        <dbReference type="Google" id="ProtNLM"/>
    </source>
</evidence>
<dbReference type="InterPro" id="IPR013325">
    <property type="entry name" value="RNA_pol_sigma_r2"/>
</dbReference>
<dbReference type="InterPro" id="IPR014284">
    <property type="entry name" value="RNA_pol_sigma-70_dom"/>
</dbReference>
<dbReference type="InterPro" id="IPR013324">
    <property type="entry name" value="RNA_pol_sigma_r3/r4-like"/>
</dbReference>
<organism evidence="8 9">
    <name type="scientific">Hyphomonas chukchiensis</name>
    <dbReference type="NCBI Taxonomy" id="1280947"/>
    <lineage>
        <taxon>Bacteria</taxon>
        <taxon>Pseudomonadati</taxon>
        <taxon>Pseudomonadota</taxon>
        <taxon>Alphaproteobacteria</taxon>
        <taxon>Hyphomonadales</taxon>
        <taxon>Hyphomonadaceae</taxon>
        <taxon>Hyphomonas</taxon>
    </lineage>
</organism>
<dbReference type="CDD" id="cd06171">
    <property type="entry name" value="Sigma70_r4"/>
    <property type="match status" value="1"/>
</dbReference>
<keyword evidence="4" id="KW-0804">Transcription</keyword>
<dbReference type="OrthoDB" id="9794372at2"/>
<evidence type="ECO:0000259" key="6">
    <source>
        <dbReference type="Pfam" id="PF04542"/>
    </source>
</evidence>
<dbReference type="InterPro" id="IPR039425">
    <property type="entry name" value="RNA_pol_sigma-70-like"/>
</dbReference>
<dbReference type="PANTHER" id="PTHR43133:SF63">
    <property type="entry name" value="RNA POLYMERASE SIGMA FACTOR FECI-RELATED"/>
    <property type="match status" value="1"/>
</dbReference>
<dbReference type="SUPFAM" id="SSF88659">
    <property type="entry name" value="Sigma3 and sigma4 domains of RNA polymerase sigma factors"/>
    <property type="match status" value="1"/>
</dbReference>
<proteinExistence type="inferred from homology"/>
<evidence type="ECO:0000256" key="1">
    <source>
        <dbReference type="ARBA" id="ARBA00010641"/>
    </source>
</evidence>
<reference evidence="8 9" key="1">
    <citation type="journal article" date="2014" name="Antonie Van Leeuwenhoek">
        <title>Hyphomonas beringensis sp. nov. and Hyphomonas chukchiensis sp. nov., isolated from surface seawater of the Bering Sea and Chukchi Sea.</title>
        <authorList>
            <person name="Li C."/>
            <person name="Lai Q."/>
            <person name="Li G."/>
            <person name="Dong C."/>
            <person name="Wang J."/>
            <person name="Liao Y."/>
            <person name="Shao Z."/>
        </authorList>
    </citation>
    <scope>NUCLEOTIDE SEQUENCE [LARGE SCALE GENOMIC DNA]</scope>
    <source>
        <strain evidence="8 9">BH-BN04-4</strain>
    </source>
</reference>
<gene>
    <name evidence="8" type="ORF">HY30_19135</name>
</gene>
<dbReference type="InterPro" id="IPR036388">
    <property type="entry name" value="WH-like_DNA-bd_sf"/>
</dbReference>
<dbReference type="Pfam" id="PF04542">
    <property type="entry name" value="Sigma70_r2"/>
    <property type="match status" value="1"/>
</dbReference>
<comment type="caution">
    <text evidence="8">The sequence shown here is derived from an EMBL/GenBank/DDBJ whole genome shotgun (WGS) entry which is preliminary data.</text>
</comment>
<dbReference type="Proteomes" id="UP000027190">
    <property type="component" value="Unassembled WGS sequence"/>
</dbReference>
<evidence type="ECO:0000313" key="8">
    <source>
        <dbReference type="EMBL" id="KCZ54271.1"/>
    </source>
</evidence>
<evidence type="ECO:0000256" key="2">
    <source>
        <dbReference type="ARBA" id="ARBA00023015"/>
    </source>
</evidence>